<dbReference type="CDD" id="cd17317">
    <property type="entry name" value="MFS_SLC22"/>
    <property type="match status" value="1"/>
</dbReference>
<dbReference type="PANTHER" id="PTHR24064">
    <property type="entry name" value="SOLUTE CARRIER FAMILY 22 MEMBER"/>
    <property type="match status" value="1"/>
</dbReference>
<feature type="transmembrane region" description="Helical" evidence="5">
    <location>
        <begin position="350"/>
        <end position="368"/>
    </location>
</feature>
<reference evidence="7" key="1">
    <citation type="submission" date="2023-11" db="EMBL/GenBank/DDBJ databases">
        <title>Genome assemblies of two species of porcelain crab, Petrolisthes cinctipes and Petrolisthes manimaculis (Anomura: Porcellanidae).</title>
        <authorList>
            <person name="Angst P."/>
        </authorList>
    </citation>
    <scope>NUCLEOTIDE SEQUENCE</scope>
    <source>
        <strain evidence="7">PB745_02</strain>
        <tissue evidence="7">Gill</tissue>
    </source>
</reference>
<accession>A0AAE1TVB8</accession>
<evidence type="ECO:0000259" key="6">
    <source>
        <dbReference type="PROSITE" id="PS50850"/>
    </source>
</evidence>
<feature type="transmembrane region" description="Helical" evidence="5">
    <location>
        <begin position="143"/>
        <end position="166"/>
    </location>
</feature>
<dbReference type="InterPro" id="IPR005828">
    <property type="entry name" value="MFS_sugar_transport-like"/>
</dbReference>
<dbReference type="GO" id="GO:0022857">
    <property type="term" value="F:transmembrane transporter activity"/>
    <property type="evidence" value="ECO:0007669"/>
    <property type="project" value="InterPro"/>
</dbReference>
<evidence type="ECO:0000313" key="8">
    <source>
        <dbReference type="Proteomes" id="UP001292094"/>
    </source>
</evidence>
<keyword evidence="4 5" id="KW-0472">Membrane</keyword>
<dbReference type="EMBL" id="JAWZYT010003834">
    <property type="protein sequence ID" value="KAK4296524.1"/>
    <property type="molecule type" value="Genomic_DNA"/>
</dbReference>
<dbReference type="GO" id="GO:0016020">
    <property type="term" value="C:membrane"/>
    <property type="evidence" value="ECO:0007669"/>
    <property type="project" value="UniProtKB-SubCell"/>
</dbReference>
<gene>
    <name evidence="7" type="ORF">Pmani_030983</name>
</gene>
<keyword evidence="8" id="KW-1185">Reference proteome</keyword>
<feature type="transmembrane region" description="Helical" evidence="5">
    <location>
        <begin position="232"/>
        <end position="253"/>
    </location>
</feature>
<comment type="caution">
    <text evidence="7">The sequence shown here is derived from an EMBL/GenBank/DDBJ whole genome shotgun (WGS) entry which is preliminary data.</text>
</comment>
<feature type="transmembrane region" description="Helical" evidence="5">
    <location>
        <begin position="473"/>
        <end position="493"/>
    </location>
</feature>
<feature type="transmembrane region" description="Helical" evidence="5">
    <location>
        <begin position="499"/>
        <end position="519"/>
    </location>
</feature>
<comment type="subcellular location">
    <subcellularLocation>
        <location evidence="1">Membrane</location>
        <topology evidence="1">Multi-pass membrane protein</topology>
    </subcellularLocation>
</comment>
<dbReference type="Gene3D" id="1.20.1250.20">
    <property type="entry name" value="MFS general substrate transporter like domains"/>
    <property type="match status" value="1"/>
</dbReference>
<dbReference type="Proteomes" id="UP001292094">
    <property type="component" value="Unassembled WGS sequence"/>
</dbReference>
<sequence>MDSEYVDFDDVLCHAGQFGKYQWLLFLGLAPFCINLVLLYFVQFFITLLPDHWCAVPDLIAAHISPEIRRNLTVPTTFDAEGVETRNRCLVYDVNYMTVLQEGVTVPNTSWPVRQCTSWEYDQTGGYYNTIVTELEWTCGREWYGTLAQSTFFLGAIVGGVFSGWVADRYGRVPVLVATNMIGAATHLLTAVSTSLADFLVYRFIAGMAFDNIFVMMYVLVLEYVGPNRRTLVANMSIALFYTAGTVVLPWLAVWIGDWRLLSALSALPMILGCLAHWVLPESARWLLSQGRVEETVKILRSIARVNGRTIPEDVLTQMKKSAHQMDDSGADQQDFTSASLFDLFKTPRLRRTTIAICVLWMLLSMVYDGHVRNVYNLPLNVFVAFSITSATELPADTLLCLILDRWGRRWLACGTLVISGLFSILTTAVPAGNHVAVALLAILGRFFVNITYNIGLQYAAELLPTVVRAQGVTAVHIAGYLAALLSPAIVFLGNTWPLVPLVVLGVASLVGGLVALLLPETLHRDLPQTLADGENFGKDQSFFYFPCLVEKKESKQPLSLGEIGQQPSFIRRPFQPRASLRGESYRSTLIRHRREVVYLPAPPE</sequence>
<feature type="transmembrane region" description="Helical" evidence="5">
    <location>
        <begin position="380"/>
        <end position="404"/>
    </location>
</feature>
<dbReference type="SUPFAM" id="SSF103473">
    <property type="entry name" value="MFS general substrate transporter"/>
    <property type="match status" value="1"/>
</dbReference>
<evidence type="ECO:0000256" key="4">
    <source>
        <dbReference type="ARBA" id="ARBA00023136"/>
    </source>
</evidence>
<feature type="domain" description="Major facilitator superfamily (MFS) profile" evidence="6">
    <location>
        <begin position="91"/>
        <end position="524"/>
    </location>
</feature>
<evidence type="ECO:0000256" key="3">
    <source>
        <dbReference type="ARBA" id="ARBA00022989"/>
    </source>
</evidence>
<feature type="transmembrane region" description="Helical" evidence="5">
    <location>
        <begin position="436"/>
        <end position="461"/>
    </location>
</feature>
<protein>
    <recommendedName>
        <fullName evidence="6">Major facilitator superfamily (MFS) profile domain-containing protein</fullName>
    </recommendedName>
</protein>
<dbReference type="AlphaFoldDB" id="A0AAE1TVB8"/>
<evidence type="ECO:0000256" key="2">
    <source>
        <dbReference type="ARBA" id="ARBA00022692"/>
    </source>
</evidence>
<dbReference type="Pfam" id="PF00083">
    <property type="entry name" value="Sugar_tr"/>
    <property type="match status" value="1"/>
</dbReference>
<name>A0AAE1TVB8_9EUCA</name>
<organism evidence="7 8">
    <name type="scientific">Petrolisthes manimaculis</name>
    <dbReference type="NCBI Taxonomy" id="1843537"/>
    <lineage>
        <taxon>Eukaryota</taxon>
        <taxon>Metazoa</taxon>
        <taxon>Ecdysozoa</taxon>
        <taxon>Arthropoda</taxon>
        <taxon>Crustacea</taxon>
        <taxon>Multicrustacea</taxon>
        <taxon>Malacostraca</taxon>
        <taxon>Eumalacostraca</taxon>
        <taxon>Eucarida</taxon>
        <taxon>Decapoda</taxon>
        <taxon>Pleocyemata</taxon>
        <taxon>Anomura</taxon>
        <taxon>Galatheoidea</taxon>
        <taxon>Porcellanidae</taxon>
        <taxon>Petrolisthes</taxon>
    </lineage>
</organism>
<feature type="transmembrane region" description="Helical" evidence="5">
    <location>
        <begin position="200"/>
        <end position="220"/>
    </location>
</feature>
<evidence type="ECO:0000256" key="1">
    <source>
        <dbReference type="ARBA" id="ARBA00004141"/>
    </source>
</evidence>
<evidence type="ECO:0000313" key="7">
    <source>
        <dbReference type="EMBL" id="KAK4296524.1"/>
    </source>
</evidence>
<dbReference type="InterPro" id="IPR020846">
    <property type="entry name" value="MFS_dom"/>
</dbReference>
<keyword evidence="2 5" id="KW-0812">Transmembrane</keyword>
<dbReference type="PROSITE" id="PS50850">
    <property type="entry name" value="MFS"/>
    <property type="match status" value="1"/>
</dbReference>
<proteinExistence type="predicted"/>
<feature type="transmembrane region" description="Helical" evidence="5">
    <location>
        <begin position="23"/>
        <end position="46"/>
    </location>
</feature>
<feature type="transmembrane region" description="Helical" evidence="5">
    <location>
        <begin position="259"/>
        <end position="280"/>
    </location>
</feature>
<feature type="transmembrane region" description="Helical" evidence="5">
    <location>
        <begin position="411"/>
        <end position="430"/>
    </location>
</feature>
<feature type="transmembrane region" description="Helical" evidence="5">
    <location>
        <begin position="173"/>
        <end position="194"/>
    </location>
</feature>
<dbReference type="InterPro" id="IPR036259">
    <property type="entry name" value="MFS_trans_sf"/>
</dbReference>
<evidence type="ECO:0000256" key="5">
    <source>
        <dbReference type="SAM" id="Phobius"/>
    </source>
</evidence>
<keyword evidence="3 5" id="KW-1133">Transmembrane helix</keyword>